<dbReference type="GO" id="GO:0003700">
    <property type="term" value="F:DNA-binding transcription factor activity"/>
    <property type="evidence" value="ECO:0007669"/>
    <property type="project" value="TreeGrafter"/>
</dbReference>
<protein>
    <submittedName>
        <fullName evidence="6">Transcriptional regulator, TetR family</fullName>
    </submittedName>
</protein>
<sequence>METTERILDAAARVMREEGLAKTTTKEIARAAGCSEALLYKHFADKQEIFVRVLTERMPPIAMDPGMVGQGSVTGNLRVIVEGLLRFYAQSFPIAASIFSSPSLLAAHRESMNARQKGPHLAAAAVRSYLDAEIAAGRVSSTVDTDAVAVTLTGAAMFEAFLAAFAGHDEPAEVPALARRVVAVVAPALAG</sequence>
<evidence type="ECO:0000259" key="5">
    <source>
        <dbReference type="PROSITE" id="PS50977"/>
    </source>
</evidence>
<dbReference type="InterPro" id="IPR036271">
    <property type="entry name" value="Tet_transcr_reg_TetR-rel_C_sf"/>
</dbReference>
<evidence type="ECO:0000256" key="1">
    <source>
        <dbReference type="ARBA" id="ARBA00023015"/>
    </source>
</evidence>
<dbReference type="Gene3D" id="1.10.357.10">
    <property type="entry name" value="Tetracycline Repressor, domain 2"/>
    <property type="match status" value="1"/>
</dbReference>
<dbReference type="SUPFAM" id="SSF48498">
    <property type="entry name" value="Tetracyclin repressor-like, C-terminal domain"/>
    <property type="match status" value="1"/>
</dbReference>
<evidence type="ECO:0000313" key="7">
    <source>
        <dbReference type="Proteomes" id="UP000185511"/>
    </source>
</evidence>
<dbReference type="EMBL" id="CP016076">
    <property type="protein sequence ID" value="APU13429.1"/>
    <property type="molecule type" value="Genomic_DNA"/>
</dbReference>
<evidence type="ECO:0000256" key="2">
    <source>
        <dbReference type="ARBA" id="ARBA00023125"/>
    </source>
</evidence>
<reference evidence="7" key="1">
    <citation type="submission" date="2016-06" db="EMBL/GenBank/DDBJ databases">
        <title>Complete genome sequence of Actinoalloteichus fjordicus DSM 46855 (=ADI127-17), type strain of the new species Actinoalloteichus fjordicus.</title>
        <authorList>
            <person name="Ruckert C."/>
            <person name="Nouioui I."/>
            <person name="Willmese J."/>
            <person name="van Wezel G."/>
            <person name="Klenk H.-P."/>
            <person name="Kalinowski J."/>
            <person name="Zotchev S.B."/>
        </authorList>
    </citation>
    <scope>NUCLEOTIDE SEQUENCE [LARGE SCALE GENOMIC DNA]</scope>
    <source>
        <strain evidence="7">ADI127-7</strain>
    </source>
</reference>
<proteinExistence type="predicted"/>
<keyword evidence="3" id="KW-0804">Transcription</keyword>
<keyword evidence="1" id="KW-0805">Transcription regulation</keyword>
<dbReference type="Proteomes" id="UP000185511">
    <property type="component" value="Chromosome"/>
</dbReference>
<organism evidence="6 7">
    <name type="scientific">Actinoalloteichus fjordicus</name>
    <dbReference type="NCBI Taxonomy" id="1612552"/>
    <lineage>
        <taxon>Bacteria</taxon>
        <taxon>Bacillati</taxon>
        <taxon>Actinomycetota</taxon>
        <taxon>Actinomycetes</taxon>
        <taxon>Pseudonocardiales</taxon>
        <taxon>Pseudonocardiaceae</taxon>
        <taxon>Actinoalloteichus</taxon>
    </lineage>
</organism>
<dbReference type="GO" id="GO:0000976">
    <property type="term" value="F:transcription cis-regulatory region binding"/>
    <property type="evidence" value="ECO:0007669"/>
    <property type="project" value="TreeGrafter"/>
</dbReference>
<keyword evidence="2 4" id="KW-0238">DNA-binding</keyword>
<dbReference type="InterPro" id="IPR009057">
    <property type="entry name" value="Homeodomain-like_sf"/>
</dbReference>
<accession>A0AAC9PQR2</accession>
<dbReference type="InterPro" id="IPR001647">
    <property type="entry name" value="HTH_TetR"/>
</dbReference>
<dbReference type="KEGG" id="acad:UA74_06790"/>
<feature type="DNA-binding region" description="H-T-H motif" evidence="4">
    <location>
        <begin position="24"/>
        <end position="43"/>
    </location>
</feature>
<dbReference type="PANTHER" id="PTHR30055">
    <property type="entry name" value="HTH-TYPE TRANSCRIPTIONAL REGULATOR RUTR"/>
    <property type="match status" value="1"/>
</dbReference>
<evidence type="ECO:0000256" key="3">
    <source>
        <dbReference type="ARBA" id="ARBA00023163"/>
    </source>
</evidence>
<dbReference type="PRINTS" id="PR00455">
    <property type="entry name" value="HTHTETR"/>
</dbReference>
<dbReference type="SUPFAM" id="SSF46689">
    <property type="entry name" value="Homeodomain-like"/>
    <property type="match status" value="1"/>
</dbReference>
<evidence type="ECO:0000313" key="6">
    <source>
        <dbReference type="EMBL" id="APU13429.1"/>
    </source>
</evidence>
<feature type="domain" description="HTH tetR-type" evidence="5">
    <location>
        <begin position="1"/>
        <end position="61"/>
    </location>
</feature>
<dbReference type="InterPro" id="IPR050109">
    <property type="entry name" value="HTH-type_TetR-like_transc_reg"/>
</dbReference>
<dbReference type="PROSITE" id="PS50977">
    <property type="entry name" value="HTH_TETR_2"/>
    <property type="match status" value="1"/>
</dbReference>
<dbReference type="RefSeq" id="WP_075739534.1">
    <property type="nucleotide sequence ID" value="NZ_CP016076.1"/>
</dbReference>
<dbReference type="AlphaFoldDB" id="A0AAC9PQR2"/>
<evidence type="ECO:0000256" key="4">
    <source>
        <dbReference type="PROSITE-ProRule" id="PRU00335"/>
    </source>
</evidence>
<dbReference type="PANTHER" id="PTHR30055:SF238">
    <property type="entry name" value="MYCOFACTOCIN BIOSYNTHESIS TRANSCRIPTIONAL REGULATOR MFTR-RELATED"/>
    <property type="match status" value="1"/>
</dbReference>
<name>A0AAC9PQR2_9PSEU</name>
<gene>
    <name evidence="6" type="ORF">UA74_06790</name>
</gene>
<keyword evidence="7" id="KW-1185">Reference proteome</keyword>
<dbReference type="Pfam" id="PF00440">
    <property type="entry name" value="TetR_N"/>
    <property type="match status" value="1"/>
</dbReference>